<evidence type="ECO:0000256" key="3">
    <source>
        <dbReference type="ARBA" id="ARBA00023004"/>
    </source>
</evidence>
<dbReference type="RefSeq" id="WP_095620101.1">
    <property type="nucleotide sequence ID" value="NZ_NSKB01000002.1"/>
</dbReference>
<feature type="domain" description="Calcineurin-like phosphoesterase" evidence="5">
    <location>
        <begin position="3"/>
        <end position="206"/>
    </location>
</feature>
<dbReference type="EMBL" id="NSKB01000002">
    <property type="protein sequence ID" value="PAU78428.1"/>
    <property type="molecule type" value="Genomic_DNA"/>
</dbReference>
<dbReference type="PANTHER" id="PTHR42988">
    <property type="entry name" value="PHOSPHOHYDROLASE"/>
    <property type="match status" value="1"/>
</dbReference>
<protein>
    <submittedName>
        <fullName evidence="6">Metallophosphoesterase-domain-containing protein</fullName>
    </submittedName>
</protein>
<name>A0A2A2F0F3_9GAMM</name>
<gene>
    <name evidence="6" type="ORF">CK498_06930</name>
</gene>
<keyword evidence="2" id="KW-0378">Hydrolase</keyword>
<dbReference type="PANTHER" id="PTHR42988:SF2">
    <property type="entry name" value="CYCLIC NUCLEOTIDE PHOSPHODIESTERASE CBUA0032-RELATED"/>
    <property type="match status" value="1"/>
</dbReference>
<dbReference type="InterPro" id="IPR050884">
    <property type="entry name" value="CNP_phosphodiesterase-III"/>
</dbReference>
<organism evidence="6 7">
    <name type="scientific">Halomonas salipaludis</name>
    <dbReference type="NCBI Taxonomy" id="2032625"/>
    <lineage>
        <taxon>Bacteria</taxon>
        <taxon>Pseudomonadati</taxon>
        <taxon>Pseudomonadota</taxon>
        <taxon>Gammaproteobacteria</taxon>
        <taxon>Oceanospirillales</taxon>
        <taxon>Halomonadaceae</taxon>
        <taxon>Halomonas</taxon>
    </lineage>
</organism>
<proteinExistence type="inferred from homology"/>
<evidence type="ECO:0000256" key="4">
    <source>
        <dbReference type="ARBA" id="ARBA00025742"/>
    </source>
</evidence>
<dbReference type="OrthoDB" id="9780884at2"/>
<dbReference type="SUPFAM" id="SSF56300">
    <property type="entry name" value="Metallo-dependent phosphatases"/>
    <property type="match status" value="1"/>
</dbReference>
<dbReference type="Pfam" id="PF00149">
    <property type="entry name" value="Metallophos"/>
    <property type="match status" value="1"/>
</dbReference>
<comment type="caution">
    <text evidence="6">The sequence shown here is derived from an EMBL/GenBank/DDBJ whole genome shotgun (WGS) entry which is preliminary data.</text>
</comment>
<keyword evidence="1" id="KW-0479">Metal-binding</keyword>
<dbReference type="Gene3D" id="3.60.21.10">
    <property type="match status" value="1"/>
</dbReference>
<accession>A0A2A2F0F3</accession>
<evidence type="ECO:0000259" key="5">
    <source>
        <dbReference type="Pfam" id="PF00149"/>
    </source>
</evidence>
<dbReference type="GO" id="GO:0016787">
    <property type="term" value="F:hydrolase activity"/>
    <property type="evidence" value="ECO:0007669"/>
    <property type="project" value="UniProtKB-KW"/>
</dbReference>
<evidence type="ECO:0000313" key="6">
    <source>
        <dbReference type="EMBL" id="PAU78428.1"/>
    </source>
</evidence>
<comment type="similarity">
    <text evidence="4">Belongs to the cyclic nucleotide phosphodiesterase class-III family.</text>
</comment>
<evidence type="ECO:0000256" key="2">
    <source>
        <dbReference type="ARBA" id="ARBA00022801"/>
    </source>
</evidence>
<dbReference type="GO" id="GO:0046872">
    <property type="term" value="F:metal ion binding"/>
    <property type="evidence" value="ECO:0007669"/>
    <property type="project" value="UniProtKB-KW"/>
</dbReference>
<evidence type="ECO:0000256" key="1">
    <source>
        <dbReference type="ARBA" id="ARBA00022723"/>
    </source>
</evidence>
<dbReference type="Proteomes" id="UP000217771">
    <property type="component" value="Unassembled WGS sequence"/>
</dbReference>
<reference evidence="6 7" key="1">
    <citation type="submission" date="2017-08" db="EMBL/GenBank/DDBJ databases">
        <title>Halomonas alkalisoli sp. nov., isolated from saline alkaline soil.</title>
        <authorList>
            <person name="Wang D."/>
            <person name="Zhang G."/>
        </authorList>
    </citation>
    <scope>NUCLEOTIDE SEQUENCE [LARGE SCALE GENOMIC DNA]</scope>
    <source>
        <strain evidence="6 7">WRN001</strain>
    </source>
</reference>
<dbReference type="AlphaFoldDB" id="A0A2A2F0F3"/>
<keyword evidence="7" id="KW-1185">Reference proteome</keyword>
<dbReference type="InterPro" id="IPR029052">
    <property type="entry name" value="Metallo-depent_PP-like"/>
</dbReference>
<dbReference type="InterPro" id="IPR004843">
    <property type="entry name" value="Calcineurin-like_PHP"/>
</dbReference>
<sequence>MALRLAVVTDIHHGPDTRTKCGNAALGLTRDFVEAVNALQPDAVVELGDRISDVDPETDRRLANEIAEVLTEIRCPRFHVNGNHDLENLSVADNAEILGQALDHQVVALGEWDLVLWRADPRLHSGGKRHLALPDGDIEWLAETLQRAQRPQLVVSHIPIAPNPPVGNYYFERAPHLSAYPESAQVRDIMACAQVPIVHLSGHVHWNAVTQAGGVFYLAQQSLTESFTTLGKPAGAWGCLELGDSVSWQVYGEDPLSVTFTPPASRWFKPLQPESHWSSAQAVS</sequence>
<evidence type="ECO:0000313" key="7">
    <source>
        <dbReference type="Proteomes" id="UP000217771"/>
    </source>
</evidence>
<keyword evidence="3" id="KW-0408">Iron</keyword>